<evidence type="ECO:0000313" key="13">
    <source>
        <dbReference type="Proteomes" id="UP000664658"/>
    </source>
</evidence>
<dbReference type="EMBL" id="JAFNAA010000005">
    <property type="protein sequence ID" value="MBO1107858.1"/>
    <property type="molecule type" value="Genomic_DNA"/>
</dbReference>
<accession>A0A8I1W5K1</accession>
<comment type="similarity">
    <text evidence="1 9">Belongs to the pseudouridine synthase RluA family.</text>
</comment>
<dbReference type="GO" id="GO:0003723">
    <property type="term" value="F:RNA binding"/>
    <property type="evidence" value="ECO:0007669"/>
    <property type="project" value="InterPro"/>
</dbReference>
<dbReference type="GO" id="GO:0008033">
    <property type="term" value="P:tRNA processing"/>
    <property type="evidence" value="ECO:0007669"/>
    <property type="project" value="UniProtKB-KW"/>
</dbReference>
<gene>
    <name evidence="12" type="primary">rluA</name>
    <name evidence="12" type="ORF">J2R62_06420</name>
</gene>
<evidence type="ECO:0000256" key="1">
    <source>
        <dbReference type="ARBA" id="ARBA00010876"/>
    </source>
</evidence>
<comment type="function">
    <text evidence="9">Responsible for synthesis of pseudouridine from uracil.</text>
</comment>
<evidence type="ECO:0000256" key="7">
    <source>
        <dbReference type="ARBA" id="ARBA00037305"/>
    </source>
</evidence>
<dbReference type="Pfam" id="PF00849">
    <property type="entry name" value="PseudoU_synth_2"/>
    <property type="match status" value="1"/>
</dbReference>
<comment type="function">
    <text evidence="7">Dual specificity enzyme that catalyzes the synthesis of pseudouridine from uracil-746 in 23S ribosomal RNA and from uracil-32 in the anticodon stem and loop of transfer RNAs.</text>
</comment>
<dbReference type="PANTHER" id="PTHR21600">
    <property type="entry name" value="MITOCHONDRIAL RNA PSEUDOURIDINE SYNTHASE"/>
    <property type="match status" value="1"/>
</dbReference>
<dbReference type="RefSeq" id="WP_207541845.1">
    <property type="nucleotide sequence ID" value="NZ_JAFNAA010000005.1"/>
</dbReference>
<dbReference type="NCBIfam" id="TIGR00005">
    <property type="entry name" value="rluA_subfam"/>
    <property type="match status" value="1"/>
</dbReference>
<dbReference type="PROSITE" id="PS01129">
    <property type="entry name" value="PSI_RLU"/>
    <property type="match status" value="1"/>
</dbReference>
<proteinExistence type="inferred from homology"/>
<sequence>MRNEPVKPTDTAPRKVRKPTAEERAIPSGAPPLEAYNPPTDPWLQILYQDTSIMVVNKPSGLLSVQGRAEEHRDSIMQRIQADFPLAESVHRLDMATSGVMVVALTKQAERELKRQFREREPKKAYVARVWGHLAQDDGEIDLPLICDWPNRPKQKVCHETGKRALTLYQVLSRDPDGASRVKLTPVTGRSHQLRVHMLALGHPILGDRFYAHPDALAMALRLQLHARELSITHPKTGEPMHFCCEPDF</sequence>
<evidence type="ECO:0000256" key="2">
    <source>
        <dbReference type="ARBA" id="ARBA00022552"/>
    </source>
</evidence>
<name>A0A8I1W5K1_PLESH</name>
<feature type="domain" description="Pseudouridine synthase RsuA/RluA-like" evidence="11">
    <location>
        <begin position="53"/>
        <end position="199"/>
    </location>
</feature>
<keyword evidence="3" id="KW-0819">tRNA processing</keyword>
<dbReference type="GO" id="GO:0160142">
    <property type="term" value="F:23S rRNA pseudouridine(746) synthase activity"/>
    <property type="evidence" value="ECO:0007669"/>
    <property type="project" value="UniProtKB-EC"/>
</dbReference>
<comment type="caution">
    <text evidence="12">The sequence shown here is derived from an EMBL/GenBank/DDBJ whole genome shotgun (WGS) entry which is preliminary data.</text>
</comment>
<evidence type="ECO:0000256" key="9">
    <source>
        <dbReference type="RuleBase" id="RU362028"/>
    </source>
</evidence>
<dbReference type="EC" id="5.4.99.-" evidence="9"/>
<dbReference type="InterPro" id="IPR050188">
    <property type="entry name" value="RluA_PseudoU_synthase"/>
</dbReference>
<dbReference type="PANTHER" id="PTHR21600:SF91">
    <property type="entry name" value="DUAL-SPECIFICITY RNA PSEUDOURIDINE SYNTHASE RLUA"/>
    <property type="match status" value="1"/>
</dbReference>
<comment type="catalytic activity">
    <reaction evidence="9">
        <text>a uridine in RNA = a pseudouridine in RNA</text>
        <dbReference type="Rhea" id="RHEA:48348"/>
        <dbReference type="Rhea" id="RHEA-COMP:12068"/>
        <dbReference type="Rhea" id="RHEA-COMP:12069"/>
        <dbReference type="ChEBI" id="CHEBI:65314"/>
        <dbReference type="ChEBI" id="CHEBI:65315"/>
    </reaction>
</comment>
<dbReference type="GO" id="GO:0000455">
    <property type="term" value="P:enzyme-directed rRNA pseudouridine synthesis"/>
    <property type="evidence" value="ECO:0007669"/>
    <property type="project" value="TreeGrafter"/>
</dbReference>
<dbReference type="Proteomes" id="UP000664658">
    <property type="component" value="Unassembled WGS sequence"/>
</dbReference>
<feature type="region of interest" description="Disordered" evidence="10">
    <location>
        <begin position="1"/>
        <end position="37"/>
    </location>
</feature>
<dbReference type="InterPro" id="IPR006145">
    <property type="entry name" value="PsdUridine_synth_RsuA/RluA"/>
</dbReference>
<evidence type="ECO:0000259" key="11">
    <source>
        <dbReference type="Pfam" id="PF00849"/>
    </source>
</evidence>
<reference evidence="12" key="1">
    <citation type="submission" date="2021-03" db="EMBL/GenBank/DDBJ databases">
        <title>Plesiomonas shigelloides zfcc0051, isolated from zebrafish feces.</title>
        <authorList>
            <person name="Vanderhoek Z."/>
            <person name="Gaulke C."/>
        </authorList>
    </citation>
    <scope>NUCLEOTIDE SEQUENCE</scope>
    <source>
        <strain evidence="12">Zfcc0051</strain>
    </source>
</reference>
<evidence type="ECO:0000256" key="4">
    <source>
        <dbReference type="ARBA" id="ARBA00023235"/>
    </source>
</evidence>
<keyword evidence="2" id="KW-0698">rRNA processing</keyword>
<dbReference type="InterPro" id="IPR006225">
    <property type="entry name" value="PsdUridine_synth_RluC/D"/>
</dbReference>
<dbReference type="Gene3D" id="3.30.2350.10">
    <property type="entry name" value="Pseudouridine synthase"/>
    <property type="match status" value="1"/>
</dbReference>
<evidence type="ECO:0000256" key="5">
    <source>
        <dbReference type="ARBA" id="ARBA00036184"/>
    </source>
</evidence>
<evidence type="ECO:0000256" key="6">
    <source>
        <dbReference type="ARBA" id="ARBA00036916"/>
    </source>
</evidence>
<evidence type="ECO:0000256" key="3">
    <source>
        <dbReference type="ARBA" id="ARBA00022694"/>
    </source>
</evidence>
<evidence type="ECO:0000313" key="12">
    <source>
        <dbReference type="EMBL" id="MBO1107858.1"/>
    </source>
</evidence>
<dbReference type="InterPro" id="IPR020103">
    <property type="entry name" value="PsdUridine_synth_cat_dom_sf"/>
</dbReference>
<comment type="catalytic activity">
    <reaction evidence="5">
        <text>uridine(32) in tRNA = pseudouridine(32) in tRNA</text>
        <dbReference type="Rhea" id="RHEA:42544"/>
        <dbReference type="Rhea" id="RHEA-COMP:10107"/>
        <dbReference type="Rhea" id="RHEA-COMP:10108"/>
        <dbReference type="ChEBI" id="CHEBI:65314"/>
        <dbReference type="ChEBI" id="CHEBI:65315"/>
        <dbReference type="EC" id="5.4.99.28"/>
    </reaction>
</comment>
<evidence type="ECO:0000256" key="10">
    <source>
        <dbReference type="SAM" id="MobiDB-lite"/>
    </source>
</evidence>
<dbReference type="InterPro" id="IPR006224">
    <property type="entry name" value="PsdUridine_synth_RluA-like_CS"/>
</dbReference>
<evidence type="ECO:0000256" key="8">
    <source>
        <dbReference type="PIRSR" id="PIRSR606225-1"/>
    </source>
</evidence>
<dbReference type="GO" id="GO:0160151">
    <property type="term" value="F:tRNA pseudouridine(32) synthase activity"/>
    <property type="evidence" value="ECO:0007669"/>
    <property type="project" value="UniProtKB-EC"/>
</dbReference>
<keyword evidence="4 9" id="KW-0413">Isomerase</keyword>
<dbReference type="AlphaFoldDB" id="A0A8I1W5K1"/>
<comment type="catalytic activity">
    <reaction evidence="6">
        <text>uridine(746) in 23S rRNA = pseudouridine(746) in 23S rRNA</text>
        <dbReference type="Rhea" id="RHEA:42548"/>
        <dbReference type="Rhea" id="RHEA-COMP:10109"/>
        <dbReference type="Rhea" id="RHEA-COMP:10110"/>
        <dbReference type="ChEBI" id="CHEBI:65314"/>
        <dbReference type="ChEBI" id="CHEBI:65315"/>
        <dbReference type="EC" id="5.4.99.29"/>
    </reaction>
</comment>
<dbReference type="FunFam" id="3.30.2350.10:FF:000005">
    <property type="entry name" value="Pseudouridine synthase"/>
    <property type="match status" value="1"/>
</dbReference>
<feature type="active site" evidence="8">
    <location>
        <position position="94"/>
    </location>
</feature>
<dbReference type="CDD" id="cd02869">
    <property type="entry name" value="PseudoU_synth_RluA_like"/>
    <property type="match status" value="1"/>
</dbReference>
<protein>
    <recommendedName>
        <fullName evidence="9">Pseudouridine synthase</fullName>
        <ecNumber evidence="9">5.4.99.-</ecNumber>
    </recommendedName>
</protein>
<dbReference type="SUPFAM" id="SSF55120">
    <property type="entry name" value="Pseudouridine synthase"/>
    <property type="match status" value="1"/>
</dbReference>
<dbReference type="NCBIfam" id="NF007543">
    <property type="entry name" value="PRK10158.1"/>
    <property type="match status" value="1"/>
</dbReference>
<organism evidence="12 13">
    <name type="scientific">Plesiomonas shigelloides</name>
    <name type="common">Aeromonas shigelloides</name>
    <dbReference type="NCBI Taxonomy" id="703"/>
    <lineage>
        <taxon>Bacteria</taxon>
        <taxon>Pseudomonadati</taxon>
        <taxon>Pseudomonadota</taxon>
        <taxon>Gammaproteobacteria</taxon>
        <taxon>Enterobacterales</taxon>
        <taxon>Enterobacteriaceae</taxon>
        <taxon>Plesiomonas</taxon>
    </lineage>
</organism>